<dbReference type="EMBL" id="LSDD01000085">
    <property type="protein sequence ID" value="KXB65911.1"/>
    <property type="molecule type" value="Genomic_DNA"/>
</dbReference>
<protein>
    <submittedName>
        <fullName evidence="1">Uncharacterized protein</fullName>
    </submittedName>
</protein>
<proteinExistence type="predicted"/>
<dbReference type="PATRIC" id="fig|157687.3.peg.1099"/>
<accession>A0A134ADY0</accession>
<sequence>MLNYSKNNKKVSDKQFSDKANKISFIKVYLNLSFFRRSKNIYGDFI</sequence>
<keyword evidence="2" id="KW-1185">Reference proteome</keyword>
<evidence type="ECO:0000313" key="1">
    <source>
        <dbReference type="EMBL" id="KXB65911.1"/>
    </source>
</evidence>
<gene>
    <name evidence="1" type="ORF">HMPREF3180_01104</name>
</gene>
<name>A0A134ADY0_9FUSO</name>
<dbReference type="AlphaFoldDB" id="A0A134ADY0"/>
<organism evidence="1 2">
    <name type="scientific">Leptotrichia wadei</name>
    <dbReference type="NCBI Taxonomy" id="157687"/>
    <lineage>
        <taxon>Bacteria</taxon>
        <taxon>Fusobacteriati</taxon>
        <taxon>Fusobacteriota</taxon>
        <taxon>Fusobacteriia</taxon>
        <taxon>Fusobacteriales</taxon>
        <taxon>Leptotrichiaceae</taxon>
        <taxon>Leptotrichia</taxon>
    </lineage>
</organism>
<comment type="caution">
    <text evidence="1">The sequence shown here is derived from an EMBL/GenBank/DDBJ whole genome shotgun (WGS) entry which is preliminary data.</text>
</comment>
<evidence type="ECO:0000313" key="2">
    <source>
        <dbReference type="Proteomes" id="UP000070483"/>
    </source>
</evidence>
<reference evidence="2" key="1">
    <citation type="submission" date="2016-01" db="EMBL/GenBank/DDBJ databases">
        <authorList>
            <person name="Mitreva M."/>
            <person name="Pepin K.H."/>
            <person name="Mihindukulasuriya K.A."/>
            <person name="Fulton R."/>
            <person name="Fronick C."/>
            <person name="O'Laughlin M."/>
            <person name="Miner T."/>
            <person name="Herter B."/>
            <person name="Rosa B.A."/>
            <person name="Cordes M."/>
            <person name="Tomlinson C."/>
            <person name="Wollam A."/>
            <person name="Palsikar V.B."/>
            <person name="Mardis E.R."/>
            <person name="Wilson R.K."/>
        </authorList>
    </citation>
    <scope>NUCLEOTIDE SEQUENCE [LARGE SCALE GENOMIC DNA]</scope>
    <source>
        <strain evidence="2">KA00185</strain>
    </source>
</reference>
<dbReference type="Proteomes" id="UP000070483">
    <property type="component" value="Unassembled WGS sequence"/>
</dbReference>